<gene>
    <name evidence="3" type="ORF">PWF74_08530</name>
</gene>
<organism evidence="3 4">
    <name type="scientific">Lactococcus garvieae</name>
    <dbReference type="NCBI Taxonomy" id="1363"/>
    <lineage>
        <taxon>Bacteria</taxon>
        <taxon>Bacillati</taxon>
        <taxon>Bacillota</taxon>
        <taxon>Bacilli</taxon>
        <taxon>Lactobacillales</taxon>
        <taxon>Streptococcaceae</taxon>
        <taxon>Lactococcus</taxon>
    </lineage>
</organism>
<feature type="transmembrane region" description="Helical" evidence="1">
    <location>
        <begin position="7"/>
        <end position="26"/>
    </location>
</feature>
<dbReference type="InterPro" id="IPR046240">
    <property type="entry name" value="DUF6273"/>
</dbReference>
<dbReference type="EMBL" id="CP118627">
    <property type="protein sequence ID" value="WEA13554.1"/>
    <property type="molecule type" value="Genomic_DNA"/>
</dbReference>
<dbReference type="RefSeq" id="WP_165706009.1">
    <property type="nucleotide sequence ID" value="NZ_CP099987.1"/>
</dbReference>
<accession>A0AAX3ND67</accession>
<keyword evidence="1" id="KW-0812">Transmembrane</keyword>
<evidence type="ECO:0000313" key="4">
    <source>
        <dbReference type="Proteomes" id="UP001217324"/>
    </source>
</evidence>
<dbReference type="Pfam" id="PF19789">
    <property type="entry name" value="DUF6273"/>
    <property type="match status" value="1"/>
</dbReference>
<reference evidence="3" key="1">
    <citation type="submission" date="2023-02" db="EMBL/GenBank/DDBJ databases">
        <title>Comparative genomics and fermentation flavor characterization of five lactic acid bacteria reveal flavor biosynthesis metabolic pathways in fermented muskmelon puree.</title>
        <authorList>
            <person name="Yuan L."/>
            <person name="Li M."/>
            <person name="Xu X."/>
            <person name="Lao F."/>
            <person name="Wu J."/>
        </authorList>
    </citation>
    <scope>NUCLEOTIDE SEQUENCE</scope>
    <source>
        <strain evidence="3">Pa-2</strain>
    </source>
</reference>
<protein>
    <submittedName>
        <fullName evidence="3">DUF6273 domain-containing protein</fullName>
    </submittedName>
</protein>
<feature type="domain" description="DUF6273" evidence="2">
    <location>
        <begin position="79"/>
        <end position="244"/>
    </location>
</feature>
<keyword evidence="1" id="KW-1133">Transmembrane helix</keyword>
<sequence>MKRKKRLVLFMILSITQLFIAVFIVVKREDFIYLFPAKEPQTLRDLAYDSDKRLGYTVHVKEDGKRVPYLVLTKNYIGQGHVLLLRKYLVDPPMAFQVGWKRFYYGHSIPDSFMNKDFIQRFSKGIQEDIPYTEIKIRALKPSFEKRHMDKIERKFFLLSDIDVGNYKQKIRLEDEGNLLYFKRKEGGNTTRLAFLEGGSTAYTWWLRTAFATASAVAKTIEDGMFSGNGVVYPAHIRPAFTLPPETEVEEKEINGRKKYVLKIDK</sequence>
<dbReference type="Proteomes" id="UP001217324">
    <property type="component" value="Chromosome"/>
</dbReference>
<dbReference type="AlphaFoldDB" id="A0AAX3ND67"/>
<evidence type="ECO:0000256" key="1">
    <source>
        <dbReference type="SAM" id="Phobius"/>
    </source>
</evidence>
<proteinExistence type="predicted"/>
<evidence type="ECO:0000259" key="2">
    <source>
        <dbReference type="Pfam" id="PF19789"/>
    </source>
</evidence>
<evidence type="ECO:0000313" key="3">
    <source>
        <dbReference type="EMBL" id="WEA13554.1"/>
    </source>
</evidence>
<keyword evidence="1" id="KW-0472">Membrane</keyword>
<name>A0AAX3ND67_9LACT</name>